<dbReference type="SUPFAM" id="SSF56655">
    <property type="entry name" value="Carbohydrate phosphatase"/>
    <property type="match status" value="1"/>
</dbReference>
<dbReference type="AlphaFoldDB" id="A0A1Y0I7R6"/>
<proteinExistence type="inferred from homology"/>
<dbReference type="PANTHER" id="PTHR20854:SF4">
    <property type="entry name" value="INOSITOL-1-MONOPHOSPHATASE-RELATED"/>
    <property type="match status" value="1"/>
</dbReference>
<reference evidence="3 4" key="1">
    <citation type="submission" date="2017-05" db="EMBL/GenBank/DDBJ databases">
        <title>Genomic insights into alkan degradation activity of Oleiphilus messinensis.</title>
        <authorList>
            <person name="Kozyavkin S.A."/>
            <person name="Slesarev A.I."/>
            <person name="Golyshin P.N."/>
            <person name="Korzhenkov A."/>
            <person name="Golyshina O.N."/>
            <person name="Toshchakov S.V."/>
        </authorList>
    </citation>
    <scope>NUCLEOTIDE SEQUENCE [LARGE SCALE GENOMIC DNA]</scope>
    <source>
        <strain evidence="3 4">ME102</strain>
    </source>
</reference>
<dbReference type="KEGG" id="ome:OLMES_2478"/>
<evidence type="ECO:0000256" key="1">
    <source>
        <dbReference type="ARBA" id="ARBA00009759"/>
    </source>
</evidence>
<evidence type="ECO:0000256" key="2">
    <source>
        <dbReference type="PIRSR" id="PIRSR600760-2"/>
    </source>
</evidence>
<dbReference type="GO" id="GO:0006020">
    <property type="term" value="P:inositol metabolic process"/>
    <property type="evidence" value="ECO:0007669"/>
    <property type="project" value="TreeGrafter"/>
</dbReference>
<dbReference type="PRINTS" id="PR00377">
    <property type="entry name" value="IMPHPHTASES"/>
</dbReference>
<dbReference type="GO" id="GO:0008934">
    <property type="term" value="F:inositol monophosphate 1-phosphatase activity"/>
    <property type="evidence" value="ECO:0007669"/>
    <property type="project" value="TreeGrafter"/>
</dbReference>
<dbReference type="Gene3D" id="3.40.190.80">
    <property type="match status" value="1"/>
</dbReference>
<dbReference type="GO" id="GO:0007165">
    <property type="term" value="P:signal transduction"/>
    <property type="evidence" value="ECO:0007669"/>
    <property type="project" value="TreeGrafter"/>
</dbReference>
<dbReference type="OrthoDB" id="9785695at2"/>
<dbReference type="Proteomes" id="UP000196027">
    <property type="component" value="Chromosome"/>
</dbReference>
<keyword evidence="4" id="KW-1185">Reference proteome</keyword>
<feature type="binding site" evidence="2">
    <location>
        <position position="214"/>
    </location>
    <ligand>
        <name>Mg(2+)</name>
        <dbReference type="ChEBI" id="CHEBI:18420"/>
        <label>1</label>
        <note>catalytic</note>
    </ligand>
</feature>
<keyword evidence="2" id="KW-0460">Magnesium</keyword>
<feature type="binding site" evidence="2">
    <location>
        <position position="86"/>
    </location>
    <ligand>
        <name>Mg(2+)</name>
        <dbReference type="ChEBI" id="CHEBI:18420"/>
        <label>1</label>
        <note>catalytic</note>
    </ligand>
</feature>
<name>A0A1Y0I7R6_9GAMM</name>
<dbReference type="PANTHER" id="PTHR20854">
    <property type="entry name" value="INOSITOL MONOPHOSPHATASE"/>
    <property type="match status" value="1"/>
</dbReference>
<dbReference type="CDD" id="cd01637">
    <property type="entry name" value="IMPase_like"/>
    <property type="match status" value="1"/>
</dbReference>
<keyword evidence="2" id="KW-0479">Metal-binding</keyword>
<organism evidence="3 4">
    <name type="scientific">Oleiphilus messinensis</name>
    <dbReference type="NCBI Taxonomy" id="141451"/>
    <lineage>
        <taxon>Bacteria</taxon>
        <taxon>Pseudomonadati</taxon>
        <taxon>Pseudomonadota</taxon>
        <taxon>Gammaproteobacteria</taxon>
        <taxon>Oceanospirillales</taxon>
        <taxon>Oleiphilaceae</taxon>
        <taxon>Oleiphilus</taxon>
    </lineage>
</organism>
<comment type="cofactor">
    <cofactor evidence="2">
        <name>Mg(2+)</name>
        <dbReference type="ChEBI" id="CHEBI:18420"/>
    </cofactor>
</comment>
<evidence type="ECO:0000313" key="3">
    <source>
        <dbReference type="EMBL" id="ARU56538.1"/>
    </source>
</evidence>
<dbReference type="Pfam" id="PF00459">
    <property type="entry name" value="Inositol_P"/>
    <property type="match status" value="1"/>
</dbReference>
<dbReference type="EMBL" id="CP021425">
    <property type="protein sequence ID" value="ARU56538.1"/>
    <property type="molecule type" value="Genomic_DNA"/>
</dbReference>
<dbReference type="Gene3D" id="3.30.540.10">
    <property type="entry name" value="Fructose-1,6-Bisphosphatase, subunit A, domain 1"/>
    <property type="match status" value="1"/>
</dbReference>
<accession>A0A1Y0I7R6</accession>
<gene>
    <name evidence="3" type="ORF">OLMES_2478</name>
</gene>
<sequence length="266" mass="29099">MLPILNIAARTLRQASEFLQQVIERQEFVQEEPEMLAKKLLQIEKDIHRLFIQNIKKSFPEHYIAALGETDFSESDKETVWSLTPIHSGLNFAKGLPYTAISATCFVKGKAEHAIIINPTTGDEYAASKGRGASLNGKRIRVSSTKTVDQCLIATDALFNPNMVSSPHVRFDLYNSLSNNNFPLQQSNCPILDIANVAAGRIDAAVQLQPDVLDLQAAILICQEAGGLLGDLSGGGISSNSGQLVCANPKLFKSLLQKLYAFRDKV</sequence>
<dbReference type="GO" id="GO:0046872">
    <property type="term" value="F:metal ion binding"/>
    <property type="evidence" value="ECO:0007669"/>
    <property type="project" value="UniProtKB-KW"/>
</dbReference>
<comment type="similarity">
    <text evidence="1">Belongs to the inositol monophosphatase superfamily.</text>
</comment>
<evidence type="ECO:0000313" key="4">
    <source>
        <dbReference type="Proteomes" id="UP000196027"/>
    </source>
</evidence>
<dbReference type="InterPro" id="IPR000760">
    <property type="entry name" value="Inositol_monophosphatase-like"/>
</dbReference>
<protein>
    <submittedName>
        <fullName evidence="3">Inositol-1-monophosphatase</fullName>
    </submittedName>
</protein>
<dbReference type="RefSeq" id="WP_087461510.1">
    <property type="nucleotide sequence ID" value="NZ_CP021425.1"/>
</dbReference>